<dbReference type="EMBL" id="HBNS01031282">
    <property type="protein sequence ID" value="CAE4625557.1"/>
    <property type="molecule type" value="Transcribed_RNA"/>
</dbReference>
<reference evidence="1" key="1">
    <citation type="submission" date="2021-01" db="EMBL/GenBank/DDBJ databases">
        <authorList>
            <person name="Corre E."/>
            <person name="Pelletier E."/>
            <person name="Niang G."/>
            <person name="Scheremetjew M."/>
            <person name="Finn R."/>
            <person name="Kale V."/>
            <person name="Holt S."/>
            <person name="Cochrane G."/>
            <person name="Meng A."/>
            <person name="Brown T."/>
            <person name="Cohen L."/>
        </authorList>
    </citation>
    <scope>NUCLEOTIDE SEQUENCE</scope>
    <source>
        <strain evidence="1">GSO104</strain>
    </source>
</reference>
<evidence type="ECO:0000313" key="1">
    <source>
        <dbReference type="EMBL" id="CAE4625557.1"/>
    </source>
</evidence>
<sequence length="99" mass="11564">MNIQTDCQNFHFHMGFDLVAHVEDAPLSALFDVFYLHQMSHYGFDLVVHVEDAPLSALFDVFYLHQMSHYDNSFDYHGKKRANHVDEKKTADHSEKCCD</sequence>
<organism evidence="1">
    <name type="scientific">Ditylum brightwellii</name>
    <dbReference type="NCBI Taxonomy" id="49249"/>
    <lineage>
        <taxon>Eukaryota</taxon>
        <taxon>Sar</taxon>
        <taxon>Stramenopiles</taxon>
        <taxon>Ochrophyta</taxon>
        <taxon>Bacillariophyta</taxon>
        <taxon>Mediophyceae</taxon>
        <taxon>Lithodesmiophycidae</taxon>
        <taxon>Lithodesmiales</taxon>
        <taxon>Lithodesmiaceae</taxon>
        <taxon>Ditylum</taxon>
    </lineage>
</organism>
<name>A0A7S4W5L1_9STRA</name>
<dbReference type="AlphaFoldDB" id="A0A7S4W5L1"/>
<protein>
    <submittedName>
        <fullName evidence="1">Uncharacterized protein</fullName>
    </submittedName>
</protein>
<accession>A0A7S4W5L1</accession>
<proteinExistence type="predicted"/>
<gene>
    <name evidence="1" type="ORF">DBRI00130_LOCUS24533</name>
</gene>